<dbReference type="GO" id="GO:0003677">
    <property type="term" value="F:DNA binding"/>
    <property type="evidence" value="ECO:0007669"/>
    <property type="project" value="UniProtKB-KW"/>
</dbReference>
<feature type="domain" description="RNA polymerase sigma factor 70 region 4 type 2" evidence="7">
    <location>
        <begin position="125"/>
        <end position="176"/>
    </location>
</feature>
<dbReference type="STRING" id="1219011.GCA_001895045_00406"/>
<keyword evidence="3" id="KW-0731">Sigma factor</keyword>
<protein>
    <submittedName>
        <fullName evidence="9">RNA polymerase ECF-type sigma factor</fullName>
    </submittedName>
</protein>
<dbReference type="InterPro" id="IPR046531">
    <property type="entry name" value="DUF6596"/>
</dbReference>
<evidence type="ECO:0000259" key="8">
    <source>
        <dbReference type="Pfam" id="PF20239"/>
    </source>
</evidence>
<dbReference type="AlphaFoldDB" id="A0A2X4TPV4"/>
<reference evidence="9 10" key="1">
    <citation type="submission" date="2018-06" db="EMBL/GenBank/DDBJ databases">
        <authorList>
            <consortium name="Pathogen Informatics"/>
            <person name="Doyle S."/>
        </authorList>
    </citation>
    <scope>NUCLEOTIDE SEQUENCE [LARGE SCALE GENOMIC DNA]</scope>
    <source>
        <strain evidence="9 10">NCTC10994</strain>
    </source>
</reference>
<dbReference type="Gene3D" id="1.10.1740.10">
    <property type="match status" value="1"/>
</dbReference>
<organism evidence="9 10">
    <name type="scientific">Rhodococcus coprophilus</name>
    <dbReference type="NCBI Taxonomy" id="38310"/>
    <lineage>
        <taxon>Bacteria</taxon>
        <taxon>Bacillati</taxon>
        <taxon>Actinomycetota</taxon>
        <taxon>Actinomycetes</taxon>
        <taxon>Mycobacteriales</taxon>
        <taxon>Nocardiaceae</taxon>
        <taxon>Rhodococcus</taxon>
    </lineage>
</organism>
<keyword evidence="5" id="KW-0804">Transcription</keyword>
<dbReference type="NCBIfam" id="TIGR02937">
    <property type="entry name" value="sigma70-ECF"/>
    <property type="match status" value="1"/>
</dbReference>
<dbReference type="KEGG" id="rcr:NCTC10994_00686"/>
<evidence type="ECO:0000256" key="4">
    <source>
        <dbReference type="ARBA" id="ARBA00023125"/>
    </source>
</evidence>
<comment type="similarity">
    <text evidence="1">Belongs to the sigma-70 factor family. ECF subfamily.</text>
</comment>
<feature type="domain" description="DUF6596" evidence="8">
    <location>
        <begin position="194"/>
        <end position="294"/>
    </location>
</feature>
<dbReference type="Gene3D" id="1.10.10.10">
    <property type="entry name" value="Winged helix-like DNA-binding domain superfamily/Winged helix DNA-binding domain"/>
    <property type="match status" value="1"/>
</dbReference>
<dbReference type="SUPFAM" id="SSF88946">
    <property type="entry name" value="Sigma2 domain of RNA polymerase sigma factors"/>
    <property type="match status" value="1"/>
</dbReference>
<evidence type="ECO:0000256" key="1">
    <source>
        <dbReference type="ARBA" id="ARBA00010641"/>
    </source>
</evidence>
<dbReference type="InterPro" id="IPR036388">
    <property type="entry name" value="WH-like_DNA-bd_sf"/>
</dbReference>
<keyword evidence="10" id="KW-1185">Reference proteome</keyword>
<dbReference type="Proteomes" id="UP000249091">
    <property type="component" value="Chromosome 1"/>
</dbReference>
<dbReference type="GO" id="GO:0016987">
    <property type="term" value="F:sigma factor activity"/>
    <property type="evidence" value="ECO:0007669"/>
    <property type="project" value="UniProtKB-KW"/>
</dbReference>
<dbReference type="Pfam" id="PF08281">
    <property type="entry name" value="Sigma70_r4_2"/>
    <property type="match status" value="1"/>
</dbReference>
<evidence type="ECO:0000256" key="3">
    <source>
        <dbReference type="ARBA" id="ARBA00023082"/>
    </source>
</evidence>
<evidence type="ECO:0000259" key="7">
    <source>
        <dbReference type="Pfam" id="PF08281"/>
    </source>
</evidence>
<dbReference type="InterPro" id="IPR013324">
    <property type="entry name" value="RNA_pol_sigma_r3/r4-like"/>
</dbReference>
<accession>A0A2X4TPV4</accession>
<evidence type="ECO:0000256" key="5">
    <source>
        <dbReference type="ARBA" id="ARBA00023163"/>
    </source>
</evidence>
<dbReference type="PANTHER" id="PTHR47756:SF2">
    <property type="entry name" value="BLL6612 PROTEIN"/>
    <property type="match status" value="1"/>
</dbReference>
<gene>
    <name evidence="9" type="ORF">NCTC10994_00686</name>
</gene>
<dbReference type="InterPro" id="IPR007627">
    <property type="entry name" value="RNA_pol_sigma70_r2"/>
</dbReference>
<keyword evidence="2" id="KW-0805">Transcription regulation</keyword>
<dbReference type="EMBL" id="LS483468">
    <property type="protein sequence ID" value="SQI28933.1"/>
    <property type="molecule type" value="Genomic_DNA"/>
</dbReference>
<dbReference type="SUPFAM" id="SSF88659">
    <property type="entry name" value="Sigma3 and sigma4 domains of RNA polymerase sigma factors"/>
    <property type="match status" value="1"/>
</dbReference>
<feature type="domain" description="RNA polymerase sigma-70 region 2" evidence="6">
    <location>
        <begin position="20"/>
        <end position="85"/>
    </location>
</feature>
<evidence type="ECO:0000256" key="2">
    <source>
        <dbReference type="ARBA" id="ARBA00023015"/>
    </source>
</evidence>
<sequence length="423" mass="46540">MGVVRLSPMTVTSTQIERIFRDEYGRAVSVLTRVFGDLDLAEDAVQEAFTVAVNRWPGEGIPPSPAGWIITTARRRAIDHARREAARGRKFAEAARVHPVSEASVEDEASVEESTDMLDDRLRLMFTCCHPALAPASRVALTLRMLGGLTTPQIAHAFLVPETTMAQRISRSKSKIRDARIPFRIPNDTELPDRLDAVHAVLYLIYTEGHTASDGPDLGNPDLGVEAVRLTRLLAELLPGDLETVGLLALMLFGESRRPARTTGDGRLVLLADQVRADWDRALVDEAQDLVRRCLHANRPGPYQVQAAIAAVHSDAATAADTDWSQIVQLYDQLFALQPTPVVALHRAIAVAEVEGPEAALRLVDELELDRYRVFHAARAALLRRLGRPRDAAAAYAMAAARTDNAVERAYLLRVRDELVNGR</sequence>
<dbReference type="InterPro" id="IPR013325">
    <property type="entry name" value="RNA_pol_sigma_r2"/>
</dbReference>
<dbReference type="PANTHER" id="PTHR47756">
    <property type="entry name" value="BLL6612 PROTEIN-RELATED"/>
    <property type="match status" value="1"/>
</dbReference>
<name>A0A2X4TPV4_9NOCA</name>
<dbReference type="InterPro" id="IPR013249">
    <property type="entry name" value="RNA_pol_sigma70_r4_t2"/>
</dbReference>
<dbReference type="GO" id="GO:0006352">
    <property type="term" value="P:DNA-templated transcription initiation"/>
    <property type="evidence" value="ECO:0007669"/>
    <property type="project" value="InterPro"/>
</dbReference>
<keyword evidence="4" id="KW-0238">DNA-binding</keyword>
<evidence type="ECO:0000259" key="6">
    <source>
        <dbReference type="Pfam" id="PF04542"/>
    </source>
</evidence>
<dbReference type="InterPro" id="IPR014284">
    <property type="entry name" value="RNA_pol_sigma-70_dom"/>
</dbReference>
<evidence type="ECO:0000313" key="10">
    <source>
        <dbReference type="Proteomes" id="UP000249091"/>
    </source>
</evidence>
<dbReference type="Pfam" id="PF20239">
    <property type="entry name" value="DUF6596"/>
    <property type="match status" value="1"/>
</dbReference>
<proteinExistence type="inferred from homology"/>
<dbReference type="Pfam" id="PF04542">
    <property type="entry name" value="Sigma70_r2"/>
    <property type="match status" value="1"/>
</dbReference>
<evidence type="ECO:0000313" key="9">
    <source>
        <dbReference type="EMBL" id="SQI28933.1"/>
    </source>
</evidence>